<proteinExistence type="inferred from homology"/>
<name>A0ABP9XFK8_9DEIO</name>
<dbReference type="PANTHER" id="PTHR11941">
    <property type="entry name" value="ENOYL-COA HYDRATASE-RELATED"/>
    <property type="match status" value="1"/>
</dbReference>
<evidence type="ECO:0000313" key="4">
    <source>
        <dbReference type="Proteomes" id="UP001404956"/>
    </source>
</evidence>
<gene>
    <name evidence="3" type="ORF">Dalu01_02547</name>
</gene>
<dbReference type="EMBL" id="BAABRV010000006">
    <property type="protein sequence ID" value="GAA5534139.1"/>
    <property type="molecule type" value="Genomic_DNA"/>
</dbReference>
<comment type="caution">
    <text evidence="3">The sequence shown here is derived from an EMBL/GenBank/DDBJ whole genome shotgun (WGS) entry which is preliminary data.</text>
</comment>
<dbReference type="Gene3D" id="1.10.12.10">
    <property type="entry name" value="Lyase 2-enoyl-coa Hydratase, Chain A, domain 2"/>
    <property type="match status" value="1"/>
</dbReference>
<dbReference type="Proteomes" id="UP001404956">
    <property type="component" value="Unassembled WGS sequence"/>
</dbReference>
<dbReference type="Pfam" id="PF00378">
    <property type="entry name" value="ECH_1"/>
    <property type="match status" value="1"/>
</dbReference>
<dbReference type="InterPro" id="IPR029045">
    <property type="entry name" value="ClpP/crotonase-like_dom_sf"/>
</dbReference>
<reference evidence="3 4" key="1">
    <citation type="submission" date="2024-02" db="EMBL/GenBank/DDBJ databases">
        <title>Deinococcus aluminii NBRC 112889.</title>
        <authorList>
            <person name="Ichikawa N."/>
            <person name="Katano-Makiyama Y."/>
            <person name="Hidaka K."/>
        </authorList>
    </citation>
    <scope>NUCLEOTIDE SEQUENCE [LARGE SCALE GENOMIC DNA]</scope>
    <source>
        <strain evidence="3 4">NBRC 112889</strain>
    </source>
</reference>
<organism evidence="3 4">
    <name type="scientific">Deinococcus aluminii</name>
    <dbReference type="NCBI Taxonomy" id="1656885"/>
    <lineage>
        <taxon>Bacteria</taxon>
        <taxon>Thermotogati</taxon>
        <taxon>Deinococcota</taxon>
        <taxon>Deinococci</taxon>
        <taxon>Deinococcales</taxon>
        <taxon>Deinococcaceae</taxon>
        <taxon>Deinococcus</taxon>
    </lineage>
</organism>
<dbReference type="Gene3D" id="3.90.226.10">
    <property type="entry name" value="2-enoyl-CoA Hydratase, Chain A, domain 1"/>
    <property type="match status" value="1"/>
</dbReference>
<protein>
    <submittedName>
        <fullName evidence="3">Crotonyl-CoA hydratase</fullName>
    </submittedName>
</protein>
<evidence type="ECO:0000313" key="3">
    <source>
        <dbReference type="EMBL" id="GAA5534139.1"/>
    </source>
</evidence>
<dbReference type="CDD" id="cd06558">
    <property type="entry name" value="crotonase-like"/>
    <property type="match status" value="1"/>
</dbReference>
<comment type="similarity">
    <text evidence="1">Belongs to the enoyl-CoA hydratase/isomerase family.</text>
</comment>
<dbReference type="InterPro" id="IPR001753">
    <property type="entry name" value="Enoyl-CoA_hydra/iso"/>
</dbReference>
<accession>A0ABP9XFK8</accession>
<evidence type="ECO:0000256" key="1">
    <source>
        <dbReference type="ARBA" id="ARBA00005254"/>
    </source>
</evidence>
<sequence length="273" mass="30578">MSDSATQDRTTEKKYETLLFELDEQGIALVTMNRPDELNSVNMQMRLDFTALMDEIFFNNDIKVVIFTGAGRGFSGGGDMSHFEHDWVTPEFRANSRRLTKFFDDLEAVEKPILVAINGMCTGAGFELALAADIRIASDQAKIGFRENFISLIPGVGGTTRLVREVGPARAKEMIWTGNMYPAEEVYQMGFLNKVVPHEELLPAAYEYARQLLKRAPQSLGLAKKLINNIPNMDQTAAIAVEGLAQSILLKTQDHKEGVQAFREKRRPQFKGK</sequence>
<dbReference type="RefSeq" id="WP_345455207.1">
    <property type="nucleotide sequence ID" value="NZ_BAABRV010000006.1"/>
</dbReference>
<dbReference type="PANTHER" id="PTHR11941:SF54">
    <property type="entry name" value="ENOYL-COA HYDRATASE, MITOCHONDRIAL"/>
    <property type="match status" value="1"/>
</dbReference>
<evidence type="ECO:0000256" key="2">
    <source>
        <dbReference type="ARBA" id="ARBA00023239"/>
    </source>
</evidence>
<dbReference type="SUPFAM" id="SSF52096">
    <property type="entry name" value="ClpP/crotonase"/>
    <property type="match status" value="1"/>
</dbReference>
<dbReference type="InterPro" id="IPR014748">
    <property type="entry name" value="Enoyl-CoA_hydra_C"/>
</dbReference>
<keyword evidence="4" id="KW-1185">Reference proteome</keyword>
<keyword evidence="2" id="KW-0456">Lyase</keyword>